<organism evidence="1 2">
    <name type="scientific">Artomyces pyxidatus</name>
    <dbReference type="NCBI Taxonomy" id="48021"/>
    <lineage>
        <taxon>Eukaryota</taxon>
        <taxon>Fungi</taxon>
        <taxon>Dikarya</taxon>
        <taxon>Basidiomycota</taxon>
        <taxon>Agaricomycotina</taxon>
        <taxon>Agaricomycetes</taxon>
        <taxon>Russulales</taxon>
        <taxon>Auriscalpiaceae</taxon>
        <taxon>Artomyces</taxon>
    </lineage>
</organism>
<proteinExistence type="predicted"/>
<protein>
    <submittedName>
        <fullName evidence="1">Uncharacterized protein</fullName>
    </submittedName>
</protein>
<sequence length="799" mass="88206">MDSLSNSGHSLLPDPETTTVTRTRDPRRRPNIALERISTTAARESESASGNLDLIGSKEFRTPESPTPSYESASPTEPAYTDLHVHVKDAKTPAFFANTFGEAGQKFTRWWRAATFGLADLDTMPRRSPTRTPPPEENYFDGRPSEIGPERVVHTEDAESDTEEEDELESVTDDAAAALPDTKDTSKAEDGYQILSESTRRLLYQPKGKWKDIMGSRPILDVKVETILGCGSWCTATLNTGCVQRETSEGKTVKEKLWYVSRSWNLKKDADWYGFHTELALYRMDKYLYHLQGVVVPRIMGVYAHPGKITVATEPPHPVFWIEASPSMPDVLKERVLDAFRQIHACGVVHNDVALRHILIGGDARVTIIDFQSSLADETDEFIGLHEASEGSKEKEMRRVKFILDYHGAQDKEREKTERHLARRSRNKQAALDRRILKDAGVDKENIPYNLRHHEDVDEPPLSVKELQCWSLRSGTRPMRCMTVATSDVEAVKDAVIHFMEIVRDLEMDATIDAAPSQPSPPSPLSPLHSPLGLSTMDPAPPAEPVADEKDGSPPVLAGGKHADNNEEAPDAPDSPDVDRTSPTVTFDRSAADDGSLSAPAATRTRKRAREVDDELPKEDWGKFMKKPRYFPDPARIASNPDPGHGDDSLPSSSRPAETSSLEEALARRGVLNPFGGAAEKVRSPTLSVPTPSAPLRRTVSLPPSPTEVIKEEPLSPESLTFETVPSETVDLPADDISARILPAGLYSEASSGSKRKRSRGDHGDSSDERSPPKRAKGTWNITMPKVQAAIRLTHFGQS</sequence>
<gene>
    <name evidence="1" type="ORF">BV25DRAFT_851712</name>
</gene>
<evidence type="ECO:0000313" key="1">
    <source>
        <dbReference type="EMBL" id="KAI0067704.1"/>
    </source>
</evidence>
<evidence type="ECO:0000313" key="2">
    <source>
        <dbReference type="Proteomes" id="UP000814140"/>
    </source>
</evidence>
<comment type="caution">
    <text evidence="1">The sequence shown here is derived from an EMBL/GenBank/DDBJ whole genome shotgun (WGS) entry which is preliminary data.</text>
</comment>
<reference evidence="1" key="1">
    <citation type="submission" date="2021-03" db="EMBL/GenBank/DDBJ databases">
        <authorList>
            <consortium name="DOE Joint Genome Institute"/>
            <person name="Ahrendt S."/>
            <person name="Looney B.P."/>
            <person name="Miyauchi S."/>
            <person name="Morin E."/>
            <person name="Drula E."/>
            <person name="Courty P.E."/>
            <person name="Chicoki N."/>
            <person name="Fauchery L."/>
            <person name="Kohler A."/>
            <person name="Kuo A."/>
            <person name="Labutti K."/>
            <person name="Pangilinan J."/>
            <person name="Lipzen A."/>
            <person name="Riley R."/>
            <person name="Andreopoulos W."/>
            <person name="He G."/>
            <person name="Johnson J."/>
            <person name="Barry K.W."/>
            <person name="Grigoriev I.V."/>
            <person name="Nagy L."/>
            <person name="Hibbett D."/>
            <person name="Henrissat B."/>
            <person name="Matheny P.B."/>
            <person name="Labbe J."/>
            <person name="Martin F."/>
        </authorList>
    </citation>
    <scope>NUCLEOTIDE SEQUENCE</scope>
    <source>
        <strain evidence="1">HHB10654</strain>
    </source>
</reference>
<reference evidence="1" key="2">
    <citation type="journal article" date="2022" name="New Phytol.">
        <title>Evolutionary transition to the ectomycorrhizal habit in the genomes of a hyperdiverse lineage of mushroom-forming fungi.</title>
        <authorList>
            <person name="Looney B."/>
            <person name="Miyauchi S."/>
            <person name="Morin E."/>
            <person name="Drula E."/>
            <person name="Courty P.E."/>
            <person name="Kohler A."/>
            <person name="Kuo A."/>
            <person name="LaButti K."/>
            <person name="Pangilinan J."/>
            <person name="Lipzen A."/>
            <person name="Riley R."/>
            <person name="Andreopoulos W."/>
            <person name="He G."/>
            <person name="Johnson J."/>
            <person name="Nolan M."/>
            <person name="Tritt A."/>
            <person name="Barry K.W."/>
            <person name="Grigoriev I.V."/>
            <person name="Nagy L.G."/>
            <person name="Hibbett D."/>
            <person name="Henrissat B."/>
            <person name="Matheny P.B."/>
            <person name="Labbe J."/>
            <person name="Martin F.M."/>
        </authorList>
    </citation>
    <scope>NUCLEOTIDE SEQUENCE</scope>
    <source>
        <strain evidence="1">HHB10654</strain>
    </source>
</reference>
<dbReference type="Proteomes" id="UP000814140">
    <property type="component" value="Unassembled WGS sequence"/>
</dbReference>
<dbReference type="EMBL" id="MU277189">
    <property type="protein sequence ID" value="KAI0067704.1"/>
    <property type="molecule type" value="Genomic_DNA"/>
</dbReference>
<keyword evidence="2" id="KW-1185">Reference proteome</keyword>
<accession>A0ACB8TH25</accession>
<name>A0ACB8TH25_9AGAM</name>